<dbReference type="Proteomes" id="UP000030143">
    <property type="component" value="Unassembled WGS sequence"/>
</dbReference>
<dbReference type="Pfam" id="PF06884">
    <property type="entry name" value="DUF1264"/>
    <property type="match status" value="1"/>
</dbReference>
<gene>
    <name evidence="5" type="ORF">PEX2_097420</name>
</gene>
<feature type="active site" evidence="2">
    <location>
        <position position="288"/>
    </location>
</feature>
<feature type="domain" description="Peptidase S26" evidence="4">
    <location>
        <begin position="360"/>
        <end position="399"/>
    </location>
</feature>
<dbReference type="Pfam" id="PF10502">
    <property type="entry name" value="Peptidase_S26"/>
    <property type="match status" value="2"/>
</dbReference>
<evidence type="ECO:0000256" key="1">
    <source>
        <dbReference type="ARBA" id="ARBA00009740"/>
    </source>
</evidence>
<feature type="compositionally biased region" description="Basic and acidic residues" evidence="3">
    <location>
        <begin position="206"/>
        <end position="234"/>
    </location>
</feature>
<comment type="similarity">
    <text evidence="1">Belongs to the OBAP family.</text>
</comment>
<comment type="caution">
    <text evidence="5">The sequence shown here is derived from an EMBL/GenBank/DDBJ whole genome shotgun (WGS) entry which is preliminary data.</text>
</comment>
<dbReference type="PhylomeDB" id="A0A0A2JMH6"/>
<dbReference type="PANTHER" id="PTHR31360">
    <property type="match status" value="1"/>
</dbReference>
<name>A0A0A2JMH6_PENEN</name>
<sequence>MSNTGKTCCGNGNELPGDPRTMKSRVLESGAAMIQDFTPVKQICAHLNAFHVYANDPTRCVEADHYCTHLTEDIRQCLIYDSPKANARLIGVEYMVSPRIFATLPTEERKLWHTHEFEVNSGMLVMPAPAGVPDAVWEAAETAEMHDVAPIYGKTYHFWQVDRGDPVPLGPPQLMGSFVSNESVELAHPAGLDSLLEDRNKRYGVDHRQKAKKREGIEPVEKHPVDAARPEQDHVSNSPQMEHFIRSAIKATNLRTIGRLALNGTSTFCACALIWEHLITVQLSEGPSMYPTFDVRGDWLLISRVHRNGKGIEVGDVVRYGHPNFQGVHVAKRVVGMPGDFVCQDKPLSTGIGKEGNMIQIPEGHVFLAGDNLPWSRDSRNYGPVPMGLINGKIIARVWPLSKMEWVANPLKPAQLDSQNIQNI</sequence>
<dbReference type="GO" id="GO:0016020">
    <property type="term" value="C:membrane"/>
    <property type="evidence" value="ECO:0007669"/>
    <property type="project" value="InterPro"/>
</dbReference>
<evidence type="ECO:0000256" key="3">
    <source>
        <dbReference type="SAM" id="MobiDB-lite"/>
    </source>
</evidence>
<feature type="domain" description="Peptidase S26" evidence="4">
    <location>
        <begin position="267"/>
        <end position="344"/>
    </location>
</feature>
<accession>A0A0A2JMH6</accession>
<dbReference type="AlphaFoldDB" id="A0A0A2JMH6"/>
<dbReference type="PANTHER" id="PTHR31360:SF0">
    <property type="entry name" value="OIL BODY-ASSOCIATED PROTEIN 1B"/>
    <property type="match status" value="1"/>
</dbReference>
<dbReference type="EMBL" id="JQFZ01000166">
    <property type="protein sequence ID" value="KGO56584.1"/>
    <property type="molecule type" value="Genomic_DNA"/>
</dbReference>
<dbReference type="CDD" id="cd06530">
    <property type="entry name" value="S26_SPase_I"/>
    <property type="match status" value="1"/>
</dbReference>
<feature type="region of interest" description="Disordered" evidence="3">
    <location>
        <begin position="1"/>
        <end position="22"/>
    </location>
</feature>
<keyword evidence="6" id="KW-1185">Reference proteome</keyword>
<dbReference type="OrthoDB" id="1901244at2759"/>
<protein>
    <submittedName>
        <fullName evidence="5">Peptidase S26A, signal peptidase I</fullName>
    </submittedName>
</protein>
<feature type="active site" evidence="2">
    <location>
        <position position="332"/>
    </location>
</feature>
<dbReference type="InterPro" id="IPR000223">
    <property type="entry name" value="Pept_S26A_signal_pept_1"/>
</dbReference>
<proteinExistence type="inferred from homology"/>
<dbReference type="GO" id="GO:0004252">
    <property type="term" value="F:serine-type endopeptidase activity"/>
    <property type="evidence" value="ECO:0007669"/>
    <property type="project" value="InterPro"/>
</dbReference>
<dbReference type="InterPro" id="IPR036286">
    <property type="entry name" value="LexA/Signal_pep-like_sf"/>
</dbReference>
<dbReference type="GeneID" id="27682432"/>
<organism evidence="5 6">
    <name type="scientific">Penicillium expansum</name>
    <name type="common">Blue mold rot fungus</name>
    <dbReference type="NCBI Taxonomy" id="27334"/>
    <lineage>
        <taxon>Eukaryota</taxon>
        <taxon>Fungi</taxon>
        <taxon>Dikarya</taxon>
        <taxon>Ascomycota</taxon>
        <taxon>Pezizomycotina</taxon>
        <taxon>Eurotiomycetes</taxon>
        <taxon>Eurotiomycetidae</taxon>
        <taxon>Eurotiales</taxon>
        <taxon>Aspergillaceae</taxon>
        <taxon>Penicillium</taxon>
    </lineage>
</organism>
<dbReference type="SUPFAM" id="SSF51306">
    <property type="entry name" value="LexA/Signal peptidase"/>
    <property type="match status" value="1"/>
</dbReference>
<dbReference type="STRING" id="27334.A0A0A2JMH6"/>
<evidence type="ECO:0000259" key="4">
    <source>
        <dbReference type="Pfam" id="PF10502"/>
    </source>
</evidence>
<reference evidence="5 6" key="1">
    <citation type="journal article" date="2015" name="Mol. Plant Microbe Interact.">
        <title>Genome, transcriptome, and functional analyses of Penicillium expansum provide new insights into secondary metabolism and pathogenicity.</title>
        <authorList>
            <person name="Ballester A.R."/>
            <person name="Marcet-Houben M."/>
            <person name="Levin E."/>
            <person name="Sela N."/>
            <person name="Selma-Lazaro C."/>
            <person name="Carmona L."/>
            <person name="Wisniewski M."/>
            <person name="Droby S."/>
            <person name="Gonzalez-Candelas L."/>
            <person name="Gabaldon T."/>
        </authorList>
    </citation>
    <scope>NUCLEOTIDE SEQUENCE [LARGE SCALE GENOMIC DNA]</scope>
    <source>
        <strain evidence="5 6">MD-8</strain>
    </source>
</reference>
<dbReference type="PRINTS" id="PR00727">
    <property type="entry name" value="LEADERPTASE"/>
</dbReference>
<dbReference type="RefSeq" id="XP_016598311.1">
    <property type="nucleotide sequence ID" value="XM_016747012.1"/>
</dbReference>
<dbReference type="InterPro" id="IPR019533">
    <property type="entry name" value="Peptidase_S26"/>
</dbReference>
<dbReference type="InterPro" id="IPR010686">
    <property type="entry name" value="OBAP-like"/>
</dbReference>
<dbReference type="GO" id="GO:0006465">
    <property type="term" value="P:signal peptide processing"/>
    <property type="evidence" value="ECO:0007669"/>
    <property type="project" value="InterPro"/>
</dbReference>
<evidence type="ECO:0000313" key="5">
    <source>
        <dbReference type="EMBL" id="KGO56584.1"/>
    </source>
</evidence>
<evidence type="ECO:0000256" key="2">
    <source>
        <dbReference type="PIRSR" id="PIRSR600223-1"/>
    </source>
</evidence>
<dbReference type="VEuPathDB" id="FungiDB:PEXP_059950"/>
<evidence type="ECO:0000313" key="6">
    <source>
        <dbReference type="Proteomes" id="UP000030143"/>
    </source>
</evidence>
<dbReference type="FunFam" id="2.10.109.10:FF:000015">
    <property type="entry name" value="Mitochondrial inner membrane protease subunit 1"/>
    <property type="match status" value="1"/>
</dbReference>
<dbReference type="HOGENOM" id="CLU_647419_0_0_1"/>
<feature type="region of interest" description="Disordered" evidence="3">
    <location>
        <begin position="206"/>
        <end position="237"/>
    </location>
</feature>
<dbReference type="Gene3D" id="2.10.109.10">
    <property type="entry name" value="Umud Fragment, subunit A"/>
    <property type="match status" value="1"/>
</dbReference>